<organism evidence="3 4">
    <name type="scientific">Trema orientale</name>
    <name type="common">Charcoal tree</name>
    <name type="synonym">Celtis orientalis</name>
    <dbReference type="NCBI Taxonomy" id="63057"/>
    <lineage>
        <taxon>Eukaryota</taxon>
        <taxon>Viridiplantae</taxon>
        <taxon>Streptophyta</taxon>
        <taxon>Embryophyta</taxon>
        <taxon>Tracheophyta</taxon>
        <taxon>Spermatophyta</taxon>
        <taxon>Magnoliopsida</taxon>
        <taxon>eudicotyledons</taxon>
        <taxon>Gunneridae</taxon>
        <taxon>Pentapetalae</taxon>
        <taxon>rosids</taxon>
        <taxon>fabids</taxon>
        <taxon>Rosales</taxon>
        <taxon>Cannabaceae</taxon>
        <taxon>Trema</taxon>
    </lineage>
</organism>
<proteinExistence type="predicted"/>
<dbReference type="Pfam" id="PF11926">
    <property type="entry name" value="DUF3444"/>
    <property type="match status" value="2"/>
</dbReference>
<feature type="compositionally biased region" description="Basic and acidic residues" evidence="1">
    <location>
        <begin position="451"/>
        <end position="471"/>
    </location>
</feature>
<dbReference type="PANTHER" id="PTHR45089">
    <property type="entry name" value="DNAJ HEAT SHOCK AMINO-TERMINAL DOMAIN PROTEIN-RELATED"/>
    <property type="match status" value="1"/>
</dbReference>
<dbReference type="SMART" id="SM00271">
    <property type="entry name" value="DnaJ"/>
    <property type="match status" value="1"/>
</dbReference>
<dbReference type="SUPFAM" id="SSF46565">
    <property type="entry name" value="Chaperone J-domain"/>
    <property type="match status" value="1"/>
</dbReference>
<dbReference type="EMBL" id="JXTC01000146">
    <property type="protein sequence ID" value="PON85559.1"/>
    <property type="molecule type" value="Genomic_DNA"/>
</dbReference>
<evidence type="ECO:0000256" key="1">
    <source>
        <dbReference type="SAM" id="MobiDB-lite"/>
    </source>
</evidence>
<evidence type="ECO:0000259" key="2">
    <source>
        <dbReference type="PROSITE" id="PS50076"/>
    </source>
</evidence>
<feature type="compositionally biased region" description="Acidic residues" evidence="1">
    <location>
        <begin position="326"/>
        <end position="346"/>
    </location>
</feature>
<feature type="compositionally biased region" description="Polar residues" evidence="1">
    <location>
        <begin position="782"/>
        <end position="799"/>
    </location>
</feature>
<feature type="region of interest" description="Disordered" evidence="1">
    <location>
        <begin position="224"/>
        <end position="493"/>
    </location>
</feature>
<dbReference type="STRING" id="63057.A0A2P5EJ32"/>
<feature type="compositionally biased region" description="Basic and acidic residues" evidence="1">
    <location>
        <begin position="741"/>
        <end position="754"/>
    </location>
</feature>
<feature type="compositionally biased region" description="Polar residues" evidence="1">
    <location>
        <begin position="245"/>
        <end position="262"/>
    </location>
</feature>
<feature type="compositionally biased region" description="Polar residues" evidence="1">
    <location>
        <begin position="764"/>
        <end position="775"/>
    </location>
</feature>
<dbReference type="PANTHER" id="PTHR45089:SF42">
    <property type="entry name" value="J DOMAIN-CONTAINING PROTEIN"/>
    <property type="match status" value="1"/>
</dbReference>
<feature type="compositionally biased region" description="Low complexity" evidence="1">
    <location>
        <begin position="300"/>
        <end position="312"/>
    </location>
</feature>
<protein>
    <submittedName>
        <fullName evidence="3">DnaJ domain containing protein</fullName>
    </submittedName>
</protein>
<gene>
    <name evidence="3" type="ORF">TorRG33x02_187080</name>
</gene>
<dbReference type="Gene3D" id="1.10.287.110">
    <property type="entry name" value="DnaJ domain"/>
    <property type="match status" value="1"/>
</dbReference>
<dbReference type="PROSITE" id="PS50076">
    <property type="entry name" value="DNAJ_2"/>
    <property type="match status" value="1"/>
</dbReference>
<dbReference type="Pfam" id="PF00226">
    <property type="entry name" value="DnaJ"/>
    <property type="match status" value="1"/>
</dbReference>
<comment type="caution">
    <text evidence="3">The sequence shown here is derived from an EMBL/GenBank/DDBJ whole genome shotgun (WGS) entry which is preliminary data.</text>
</comment>
<evidence type="ECO:0000313" key="4">
    <source>
        <dbReference type="Proteomes" id="UP000237000"/>
    </source>
</evidence>
<feature type="compositionally biased region" description="Polar residues" evidence="1">
    <location>
        <begin position="836"/>
        <end position="845"/>
    </location>
</feature>
<dbReference type="InterPro" id="IPR036869">
    <property type="entry name" value="J_dom_sf"/>
</dbReference>
<reference evidence="4" key="1">
    <citation type="submission" date="2016-06" db="EMBL/GenBank/DDBJ databases">
        <title>Parallel loss of symbiosis genes in relatives of nitrogen-fixing non-legume Parasponia.</title>
        <authorList>
            <person name="Van Velzen R."/>
            <person name="Holmer R."/>
            <person name="Bu F."/>
            <person name="Rutten L."/>
            <person name="Van Zeijl A."/>
            <person name="Liu W."/>
            <person name="Santuari L."/>
            <person name="Cao Q."/>
            <person name="Sharma T."/>
            <person name="Shen D."/>
            <person name="Roswanjaya Y."/>
            <person name="Wardhani T."/>
            <person name="Kalhor M.S."/>
            <person name="Jansen J."/>
            <person name="Van den Hoogen J."/>
            <person name="Gungor B."/>
            <person name="Hartog M."/>
            <person name="Hontelez J."/>
            <person name="Verver J."/>
            <person name="Yang W.-C."/>
            <person name="Schijlen E."/>
            <person name="Repin R."/>
            <person name="Schilthuizen M."/>
            <person name="Schranz E."/>
            <person name="Heidstra R."/>
            <person name="Miyata K."/>
            <person name="Fedorova E."/>
            <person name="Kohlen W."/>
            <person name="Bisseling T."/>
            <person name="Smit S."/>
            <person name="Geurts R."/>
        </authorList>
    </citation>
    <scope>NUCLEOTIDE SEQUENCE [LARGE SCALE GENOMIC DNA]</scope>
    <source>
        <strain evidence="4">cv. RG33-2</strain>
    </source>
</reference>
<dbReference type="InParanoid" id="A0A2P5EJ32"/>
<feature type="compositionally biased region" description="Basic and acidic residues" evidence="1">
    <location>
        <begin position="812"/>
        <end position="834"/>
    </location>
</feature>
<dbReference type="CDD" id="cd06257">
    <property type="entry name" value="DnaJ"/>
    <property type="match status" value="1"/>
</dbReference>
<feature type="region of interest" description="Disordered" evidence="1">
    <location>
        <begin position="731"/>
        <end position="866"/>
    </location>
</feature>
<dbReference type="InterPro" id="IPR001623">
    <property type="entry name" value="DnaJ_domain"/>
</dbReference>
<dbReference type="InterPro" id="IPR024593">
    <property type="entry name" value="DUF3444"/>
</dbReference>
<dbReference type="PRINTS" id="PR00625">
    <property type="entry name" value="JDOMAIN"/>
</dbReference>
<keyword evidence="4" id="KW-1185">Reference proteome</keyword>
<feature type="domain" description="J" evidence="2">
    <location>
        <begin position="66"/>
        <end position="130"/>
    </location>
</feature>
<feature type="compositionally biased region" description="Basic and acidic residues" evidence="1">
    <location>
        <begin position="846"/>
        <end position="856"/>
    </location>
</feature>
<dbReference type="OrthoDB" id="10250354at2759"/>
<accession>A0A2P5EJ32</accession>
<evidence type="ECO:0000313" key="3">
    <source>
        <dbReference type="EMBL" id="PON85559.1"/>
    </source>
</evidence>
<feature type="compositionally biased region" description="Basic and acidic residues" evidence="1">
    <location>
        <begin position="278"/>
        <end position="297"/>
    </location>
</feature>
<sequence>MECNKEEAIRAMQLAEKKMLGNDFSGAQKTAQKAQRLFPDLENISQLLAVCEVHCSAQVKVGTEKDWYRILQTEQTADGTTIKKQYRKLALLLHPDKNKFAGAEAAFKLIGEANMVLSDQAKRSNFDVRYRVAMRTPVPKPSIHQSNGNSYAQQQYVATNNLQNFPRPQYNTAQHPYSHAQANTFWTCCPFCNLRYQFYKDFVNKMLLCQNCHKNYVAHDMGMQGPPPGSFRGQFPNQGPPKVPSQYNNGNLSGKRSSNTFPGPQKMPTAGPAAKPSGESKMEEKNKDARETKEEVAVPKSASTKSKKAGSSENMNRKRGRKFVEESSESFDTDSEAEDVIEDDVVDSSKLNEGHCPRRSSRQKQNISYKENVSDDDDFVSPPKKSRVRKSPSASEEDFEKASVNGGIAEGDGSHGSAASIDGHKKESKQFAGIPNEDRFPSKRGKTLECGVKEREEETSDHHNQKSKPADSSELNSNEASDPENFSYPDPDFSDFDKDKAENFFAVNQTWAVYDPVDGMPRFYARIKKVFSPGFKLKITWLEPNPDDQGEIDWCNKELPVACGKYTLGDTQEMEDCQMFSHQLHCIKGARSAFFVYPRKGETWALFQNWDINWSSDPEKHLPFKFEYVEILSDFVDDAGVAVSYLGRVKGFVGLFQQTEQHGVVSFLIPPNELYRFSHRIPSFRMTGEEREGVPKGSYEFDPVSLPSSFFKFGGDDVVKMDDENIKAENVADQKCIPASGKHESKNSKRETSLPRKSPRKSHSNGQISGSQSTAVDRGKNDVNQGDLGTSNGSVTVSQADEKINTPKKQGSNHDAEAFKLRRSPRDISKKKGEVNGSQFSNEVISDQHSHSEKVDNSGSPSGIKLNTGCNRKSVKDHCSECFDFTQQKSKEKIKLGQIWALRTEGNVFPRTYAQVKKIESTPEFGVHFALLDPCSQPKGTIQPVCCGTFKIKTEKTRVFPLSSFSHCLNAKPVGMSRYEIYPQKGEIWALYKNQNNDLTHPRLDKGEYDVVEVMEDNDQTIRVVILFRVSGFKSMFKAPRIQRSKTGLLDIPRAEIARFSHQIPAFQHTGDSDSRLAGCWELDLLSIPASIIYLD</sequence>
<dbReference type="Proteomes" id="UP000237000">
    <property type="component" value="Unassembled WGS sequence"/>
</dbReference>
<dbReference type="AlphaFoldDB" id="A0A2P5EJ32"/>
<dbReference type="FunCoup" id="A0A2P5EJ32">
    <property type="interactions" value="714"/>
</dbReference>
<name>A0A2P5EJ32_TREOI</name>